<organism evidence="11 12">
    <name type="scientific">Nonomuraea jabiensis</name>
    <dbReference type="NCBI Taxonomy" id="882448"/>
    <lineage>
        <taxon>Bacteria</taxon>
        <taxon>Bacillati</taxon>
        <taxon>Actinomycetota</taxon>
        <taxon>Actinomycetes</taxon>
        <taxon>Streptosporangiales</taxon>
        <taxon>Streptosporangiaceae</taxon>
        <taxon>Nonomuraea</taxon>
    </lineage>
</organism>
<keyword evidence="3" id="KW-0815">Transposition</keyword>
<comment type="similarity">
    <text evidence="2">In the N-terminal section; belongs to the transposase 2 family.</text>
</comment>
<evidence type="ECO:0000256" key="7">
    <source>
        <dbReference type="ARBA" id="ARBA00023172"/>
    </source>
</evidence>
<evidence type="ECO:0000256" key="5">
    <source>
        <dbReference type="ARBA" id="ARBA00022833"/>
    </source>
</evidence>
<evidence type="ECO:0000259" key="10">
    <source>
        <dbReference type="Pfam" id="PF12323"/>
    </source>
</evidence>
<dbReference type="AlphaFoldDB" id="A0A7W9GB79"/>
<keyword evidence="12" id="KW-1185">Reference proteome</keyword>
<comment type="similarity">
    <text evidence="1">In the C-terminal section; belongs to the transposase 35 family.</text>
</comment>
<keyword evidence="6" id="KW-0238">DNA-binding</keyword>
<dbReference type="Proteomes" id="UP000579153">
    <property type="component" value="Unassembled WGS sequence"/>
</dbReference>
<dbReference type="Pfam" id="PF12323">
    <property type="entry name" value="HTH_OrfB_IS605"/>
    <property type="match status" value="1"/>
</dbReference>
<evidence type="ECO:0000259" key="9">
    <source>
        <dbReference type="Pfam" id="PF07282"/>
    </source>
</evidence>
<evidence type="ECO:0000313" key="11">
    <source>
        <dbReference type="EMBL" id="MBB5780488.1"/>
    </source>
</evidence>
<gene>
    <name evidence="11" type="ORF">HD596_007244</name>
</gene>
<dbReference type="GO" id="GO:0046872">
    <property type="term" value="F:metal ion binding"/>
    <property type="evidence" value="ECO:0007669"/>
    <property type="project" value="UniProtKB-KW"/>
</dbReference>
<keyword evidence="4" id="KW-0479">Metal-binding</keyword>
<comment type="caution">
    <text evidence="11">The sequence shown here is derived from an EMBL/GenBank/DDBJ whole genome shotgun (WGS) entry which is preliminary data.</text>
</comment>
<dbReference type="InterPro" id="IPR010095">
    <property type="entry name" value="Cas12f1-like_TNB"/>
</dbReference>
<dbReference type="InterPro" id="IPR021027">
    <property type="entry name" value="Transposase_put_HTH"/>
</dbReference>
<dbReference type="EMBL" id="JACHMB010000001">
    <property type="protein sequence ID" value="MBB5780488.1"/>
    <property type="molecule type" value="Genomic_DNA"/>
</dbReference>
<feature type="domain" description="Cas12f1-like TNB" evidence="9">
    <location>
        <begin position="327"/>
        <end position="393"/>
    </location>
</feature>
<dbReference type="GO" id="GO:0006310">
    <property type="term" value="P:DNA recombination"/>
    <property type="evidence" value="ECO:0007669"/>
    <property type="project" value="UniProtKB-KW"/>
</dbReference>
<dbReference type="NCBIfam" id="NF040570">
    <property type="entry name" value="guided_TnpB"/>
    <property type="match status" value="1"/>
</dbReference>
<name>A0A7W9GB79_9ACTN</name>
<evidence type="ECO:0000256" key="2">
    <source>
        <dbReference type="ARBA" id="ARBA00011044"/>
    </source>
</evidence>
<feature type="domain" description="Transposase putative helix-turn-helix" evidence="10">
    <location>
        <begin position="1"/>
        <end position="43"/>
    </location>
</feature>
<sequence length="406" mass="44831">MRRAFKFLLRPTRHQEITLTAMLDDHRALYNAALQERREAWRRCKVSIRYGDQSAQLKEIREADPEGQGCWSFTSQQQTLRRLNKAFEAFFHRVRAGETPGYPRFKGRGWFDTVTLVEGDGARWDSQPHHPAATYVRVQGVGHLRVHQHRPIAGRVKQIEIKREGSRWYVICSCDDVPAVPLPATGREVGVDMGVTHFATVSEPIDGLTDEGGHVANPRYLKTVEEELAAAQRAYARTRRGSTRRKRAAKKIGQIHRKVARRRTDHAHKTALGLVRAADVIAVEDLRIANMTKSPAVKPDPERAGGFLPNGSAAKAGLNRSILDAGWGVFLAILTNKAESAGRDVIAVDPRNTSRTCPECGHVSGANRTTQAGFVCVTCGYAANADVVGASNIKRAGLVLRDARAA</sequence>
<dbReference type="Pfam" id="PF01385">
    <property type="entry name" value="OrfB_IS605"/>
    <property type="match status" value="1"/>
</dbReference>
<dbReference type="PANTHER" id="PTHR30405:SF11">
    <property type="entry name" value="RNA-GUIDED DNA ENDONUCLEASE RV2885C-RELATED"/>
    <property type="match status" value="1"/>
</dbReference>
<evidence type="ECO:0000313" key="12">
    <source>
        <dbReference type="Proteomes" id="UP000579153"/>
    </source>
</evidence>
<dbReference type="GO" id="GO:0032196">
    <property type="term" value="P:transposition"/>
    <property type="evidence" value="ECO:0007669"/>
    <property type="project" value="UniProtKB-KW"/>
</dbReference>
<evidence type="ECO:0000256" key="6">
    <source>
        <dbReference type="ARBA" id="ARBA00023125"/>
    </source>
</evidence>
<dbReference type="RefSeq" id="WP_185073944.1">
    <property type="nucleotide sequence ID" value="NZ_JACHMB010000001.1"/>
</dbReference>
<dbReference type="GO" id="GO:0003677">
    <property type="term" value="F:DNA binding"/>
    <property type="evidence" value="ECO:0007669"/>
    <property type="project" value="UniProtKB-KW"/>
</dbReference>
<evidence type="ECO:0000256" key="3">
    <source>
        <dbReference type="ARBA" id="ARBA00022578"/>
    </source>
</evidence>
<keyword evidence="5" id="KW-0862">Zinc</keyword>
<protein>
    <submittedName>
        <fullName evidence="11">Putative transposase</fullName>
    </submittedName>
</protein>
<keyword evidence="7" id="KW-0233">DNA recombination</keyword>
<feature type="domain" description="Probable transposase IS891/IS1136/IS1341" evidence="8">
    <location>
        <begin position="180"/>
        <end position="293"/>
    </location>
</feature>
<reference evidence="11 12" key="1">
    <citation type="submission" date="2020-08" db="EMBL/GenBank/DDBJ databases">
        <title>Sequencing the genomes of 1000 actinobacteria strains.</title>
        <authorList>
            <person name="Klenk H.-P."/>
        </authorList>
    </citation>
    <scope>NUCLEOTIDE SEQUENCE [LARGE SCALE GENOMIC DNA]</scope>
    <source>
        <strain evidence="11 12">DSM 45507</strain>
    </source>
</reference>
<dbReference type="InterPro" id="IPR051399">
    <property type="entry name" value="RNA-guided_DNA_endo/Transpos"/>
</dbReference>
<dbReference type="InterPro" id="IPR001959">
    <property type="entry name" value="Transposase"/>
</dbReference>
<dbReference type="PANTHER" id="PTHR30405">
    <property type="entry name" value="TRANSPOSASE"/>
    <property type="match status" value="1"/>
</dbReference>
<evidence type="ECO:0000256" key="4">
    <source>
        <dbReference type="ARBA" id="ARBA00022723"/>
    </source>
</evidence>
<proteinExistence type="inferred from homology"/>
<evidence type="ECO:0000256" key="1">
    <source>
        <dbReference type="ARBA" id="ARBA00008761"/>
    </source>
</evidence>
<evidence type="ECO:0000259" key="8">
    <source>
        <dbReference type="Pfam" id="PF01385"/>
    </source>
</evidence>
<dbReference type="Pfam" id="PF07282">
    <property type="entry name" value="Cas12f1-like_TNB"/>
    <property type="match status" value="1"/>
</dbReference>
<accession>A0A7W9GB79</accession>